<evidence type="ECO:0000256" key="1">
    <source>
        <dbReference type="ARBA" id="ARBA00022737"/>
    </source>
</evidence>
<feature type="compositionally biased region" description="Low complexity" evidence="3">
    <location>
        <begin position="14"/>
        <end position="53"/>
    </location>
</feature>
<dbReference type="GeneID" id="581953"/>
<dbReference type="Gene3D" id="1.25.40.10">
    <property type="entry name" value="Tetratricopeptide repeat domain"/>
    <property type="match status" value="1"/>
</dbReference>
<feature type="compositionally biased region" description="Basic residues" evidence="3">
    <location>
        <begin position="1"/>
        <end position="13"/>
    </location>
</feature>
<evidence type="ECO:0000256" key="2">
    <source>
        <dbReference type="ARBA" id="ARBA00022803"/>
    </source>
</evidence>
<keyword evidence="2" id="KW-0802">TPR repeat</keyword>
<sequence>MEKIRDRKKRGKKSSSGGTQDDVSTTSRDSNNSSNSNSNTSLPSIAASSTTSTTATTMNYTTSTAAATGNMRLPMSDKRALFQEKVRQSNEACQNADFQRAIRLYTEALDLDPANHILYSNRSAAHVKLKDFERALTDAIKARELNPKWPKVGIVMIYSFFNIFFS</sequence>
<dbReference type="EnsemblMetazoa" id="XM_030991840">
    <property type="protein sequence ID" value="XP_030847700"/>
    <property type="gene ID" value="LOC581953"/>
</dbReference>
<dbReference type="InterPro" id="IPR011990">
    <property type="entry name" value="TPR-like_helical_dom_sf"/>
</dbReference>
<accession>A0A7M7T1V9</accession>
<reference evidence="4" key="2">
    <citation type="submission" date="2021-01" db="UniProtKB">
        <authorList>
            <consortium name="EnsemblMetazoa"/>
        </authorList>
    </citation>
    <scope>IDENTIFICATION</scope>
</reference>
<dbReference type="OrthoDB" id="2423701at2759"/>
<feature type="region of interest" description="Disordered" evidence="3">
    <location>
        <begin position="1"/>
        <end position="53"/>
    </location>
</feature>
<dbReference type="InterPro" id="IPR019734">
    <property type="entry name" value="TPR_rpt"/>
</dbReference>
<protein>
    <submittedName>
        <fullName evidence="4">Uncharacterized protein</fullName>
    </submittedName>
</protein>
<dbReference type="Proteomes" id="UP000007110">
    <property type="component" value="Unassembled WGS sequence"/>
</dbReference>
<dbReference type="SUPFAM" id="SSF48452">
    <property type="entry name" value="TPR-like"/>
    <property type="match status" value="1"/>
</dbReference>
<dbReference type="RefSeq" id="XP_030847700.1">
    <property type="nucleotide sequence ID" value="XM_030991840.1"/>
</dbReference>
<dbReference type="PANTHER" id="PTHR22904">
    <property type="entry name" value="TPR REPEAT CONTAINING PROTEIN"/>
    <property type="match status" value="1"/>
</dbReference>
<dbReference type="SMART" id="SM00028">
    <property type="entry name" value="TPR"/>
    <property type="match status" value="2"/>
</dbReference>
<name>A0A7M7T1V9_STRPU</name>
<organism evidence="4 5">
    <name type="scientific">Strongylocentrotus purpuratus</name>
    <name type="common">Purple sea urchin</name>
    <dbReference type="NCBI Taxonomy" id="7668"/>
    <lineage>
        <taxon>Eukaryota</taxon>
        <taxon>Metazoa</taxon>
        <taxon>Echinodermata</taxon>
        <taxon>Eleutherozoa</taxon>
        <taxon>Echinozoa</taxon>
        <taxon>Echinoidea</taxon>
        <taxon>Euechinoidea</taxon>
        <taxon>Echinacea</taxon>
        <taxon>Camarodonta</taxon>
        <taxon>Echinidea</taxon>
        <taxon>Strongylocentrotidae</taxon>
        <taxon>Strongylocentrotus</taxon>
    </lineage>
</organism>
<dbReference type="PANTHER" id="PTHR22904:SF523">
    <property type="entry name" value="STRESS-INDUCED-PHOSPHOPROTEIN 1"/>
    <property type="match status" value="1"/>
</dbReference>
<evidence type="ECO:0000313" key="5">
    <source>
        <dbReference type="Proteomes" id="UP000007110"/>
    </source>
</evidence>
<evidence type="ECO:0000313" key="4">
    <source>
        <dbReference type="EnsemblMetazoa" id="XP_030847700"/>
    </source>
</evidence>
<keyword evidence="5" id="KW-1185">Reference proteome</keyword>
<reference evidence="5" key="1">
    <citation type="submission" date="2015-02" db="EMBL/GenBank/DDBJ databases">
        <title>Genome sequencing for Strongylocentrotus purpuratus.</title>
        <authorList>
            <person name="Murali S."/>
            <person name="Liu Y."/>
            <person name="Vee V."/>
            <person name="English A."/>
            <person name="Wang M."/>
            <person name="Skinner E."/>
            <person name="Han Y."/>
            <person name="Muzny D.M."/>
            <person name="Worley K.C."/>
            <person name="Gibbs R.A."/>
        </authorList>
    </citation>
    <scope>NUCLEOTIDE SEQUENCE</scope>
</reference>
<proteinExistence type="predicted"/>
<dbReference type="OMA" id="HFHTSSI"/>
<dbReference type="InParanoid" id="A0A7M7T1V9"/>
<evidence type="ECO:0000256" key="3">
    <source>
        <dbReference type="SAM" id="MobiDB-lite"/>
    </source>
</evidence>
<dbReference type="KEGG" id="spu:581953"/>
<dbReference type="AlphaFoldDB" id="A0A7M7T1V9"/>
<keyword evidence="1" id="KW-0677">Repeat</keyword>